<feature type="transmembrane region" description="Helical" evidence="7">
    <location>
        <begin position="324"/>
        <end position="341"/>
    </location>
</feature>
<reference evidence="9" key="1">
    <citation type="submission" date="2011-11" db="EMBL/GenBank/DDBJ databases">
        <title>Complete sequence of Desulfosporosinus orientis DSM 765.</title>
        <authorList>
            <person name="Lucas S."/>
            <person name="Han J."/>
            <person name="Lapidus A."/>
            <person name="Cheng J.-F."/>
            <person name="Goodwin L."/>
            <person name="Pitluck S."/>
            <person name="Peters L."/>
            <person name="Ovchinnikova G."/>
            <person name="Teshima H."/>
            <person name="Detter J.C."/>
            <person name="Han C."/>
            <person name="Tapia R."/>
            <person name="Land M."/>
            <person name="Hauser L."/>
            <person name="Kyrpides N."/>
            <person name="Ivanova N."/>
            <person name="Pagani I."/>
            <person name="Pester M."/>
            <person name="Spring S."/>
            <person name="Ollivier B."/>
            <person name="Rattei T."/>
            <person name="Klenk H.-P."/>
            <person name="Wagner M."/>
            <person name="Loy A."/>
            <person name="Woyke T."/>
        </authorList>
    </citation>
    <scope>NUCLEOTIDE SEQUENCE [LARGE SCALE GENOMIC DNA]</scope>
    <source>
        <strain evidence="9">ATCC 19365 / DSM 765 / NCIMB 8382 / VKM B-1628</strain>
    </source>
</reference>
<feature type="transmembrane region" description="Helical" evidence="7">
    <location>
        <begin position="194"/>
        <end position="216"/>
    </location>
</feature>
<dbReference type="GO" id="GO:0022857">
    <property type="term" value="F:transmembrane transporter activity"/>
    <property type="evidence" value="ECO:0007669"/>
    <property type="project" value="InterPro"/>
</dbReference>
<dbReference type="AlphaFoldDB" id="G7WH84"/>
<organism evidence="8 9">
    <name type="scientific">Desulfosporosinus orientis (strain ATCC 19365 / DSM 765 / NCIMB 8382 / VKM B-1628 / Singapore I)</name>
    <name type="common">Desulfotomaculum orientis</name>
    <dbReference type="NCBI Taxonomy" id="768706"/>
    <lineage>
        <taxon>Bacteria</taxon>
        <taxon>Bacillati</taxon>
        <taxon>Bacillota</taxon>
        <taxon>Clostridia</taxon>
        <taxon>Eubacteriales</taxon>
        <taxon>Desulfitobacteriaceae</taxon>
        <taxon>Desulfosporosinus</taxon>
    </lineage>
</organism>
<dbReference type="PANTHER" id="PTHR30047:SF11">
    <property type="entry name" value="L-CARNITINE_GAMMA-BUTYROBETAINE ANTIPORTER"/>
    <property type="match status" value="1"/>
</dbReference>
<evidence type="ECO:0000256" key="2">
    <source>
        <dbReference type="ARBA" id="ARBA00022448"/>
    </source>
</evidence>
<proteinExistence type="predicted"/>
<evidence type="ECO:0000256" key="1">
    <source>
        <dbReference type="ARBA" id="ARBA00004651"/>
    </source>
</evidence>
<feature type="transmembrane region" description="Helical" evidence="7">
    <location>
        <begin position="266"/>
        <end position="286"/>
    </location>
</feature>
<feature type="transmembrane region" description="Helical" evidence="7">
    <location>
        <begin position="353"/>
        <end position="375"/>
    </location>
</feature>
<keyword evidence="6 7" id="KW-0472">Membrane</keyword>
<reference evidence="8 9" key="2">
    <citation type="journal article" date="2012" name="J. Bacteriol.">
        <title>Complete genome sequences of Desulfosporosinus orientis DSM765T, Desulfosporosinus youngiae DSM17734T, Desulfosporosinus meridiei DSM13257T, and Desulfosporosinus acidiphilus DSM22704T.</title>
        <authorList>
            <person name="Pester M."/>
            <person name="Brambilla E."/>
            <person name="Alazard D."/>
            <person name="Rattei T."/>
            <person name="Weinmaier T."/>
            <person name="Han J."/>
            <person name="Lucas S."/>
            <person name="Lapidus A."/>
            <person name="Cheng J.F."/>
            <person name="Goodwin L."/>
            <person name="Pitluck S."/>
            <person name="Peters L."/>
            <person name="Ovchinnikova G."/>
            <person name="Teshima H."/>
            <person name="Detter J.C."/>
            <person name="Han C.S."/>
            <person name="Tapia R."/>
            <person name="Land M.L."/>
            <person name="Hauser L."/>
            <person name="Kyrpides N.C."/>
            <person name="Ivanova N.N."/>
            <person name="Pagani I."/>
            <person name="Huntmann M."/>
            <person name="Wei C.L."/>
            <person name="Davenport K.W."/>
            <person name="Daligault H."/>
            <person name="Chain P.S."/>
            <person name="Chen A."/>
            <person name="Mavromatis K."/>
            <person name="Markowitz V."/>
            <person name="Szeto E."/>
            <person name="Mikhailova N."/>
            <person name="Pati A."/>
            <person name="Wagner M."/>
            <person name="Woyke T."/>
            <person name="Ollivier B."/>
            <person name="Klenk H.P."/>
            <person name="Spring S."/>
            <person name="Loy A."/>
        </authorList>
    </citation>
    <scope>NUCLEOTIDE SEQUENCE [LARGE SCALE GENOMIC DNA]</scope>
    <source>
        <strain evidence="9">ATCC 19365 / DSM 765 / NCIMB 8382 / VKM B-1628</strain>
    </source>
</reference>
<gene>
    <name evidence="8" type="ordered locus">Desor_4156</name>
</gene>
<evidence type="ECO:0000256" key="6">
    <source>
        <dbReference type="ARBA" id="ARBA00023136"/>
    </source>
</evidence>
<evidence type="ECO:0000313" key="8">
    <source>
        <dbReference type="EMBL" id="AET69592.1"/>
    </source>
</evidence>
<evidence type="ECO:0000256" key="4">
    <source>
        <dbReference type="ARBA" id="ARBA00022692"/>
    </source>
</evidence>
<sequence>MSNAPKTVEKLETDKILYFVPIILIIGVCIYLGLNLERANELINISFAFVTGNFSWFYQIFTFGCLLVCVYLIVGKYGNLRFGDEKPEFSTFSWLSMIFTAALGGSLVLWATIEPFYYLMGPPFSVEPYSYEAYQWATSYPLFHWGFTGNSMYCALGAAFGYMFWVRKKDVNRASSACAMLLGEKTTRGWIGKVIDVLLILSIVGGIATTLGLATPLASELIVSVFGIPRTMTMDVSLIIFWIIAISLCVYSGLHKGIKLISNFRMWLIFAALAYVFIVGPKVFMLNNFCEGLGNMMNDFFKMSFYTEPFANKDFNGFPQWWTIFYWAWWASYASQMGIYFARISKGRTVREFCIAILTATGLGVWIFFAVFGNYTLHTFMNDRLPQLADTLNNLGNASAVVQVWSTLPLPNVFLFVMLLMTLVATITLLNGTAYTLAILSTKKITGEQEPPGWNRISWVLVLGILALILMAIGGLKAVQTSSVLVSFPMLFIFIIIIVGFFKVIKEDNWGNFRRDAAKTVPVITKADAVNSDAESI</sequence>
<feature type="transmembrane region" description="Helical" evidence="7">
    <location>
        <begin position="94"/>
        <end position="113"/>
    </location>
</feature>
<keyword evidence="4 7" id="KW-0812">Transmembrane</keyword>
<accession>G7WH84</accession>
<feature type="transmembrane region" description="Helical" evidence="7">
    <location>
        <begin position="16"/>
        <end position="36"/>
    </location>
</feature>
<feature type="transmembrane region" description="Helical" evidence="7">
    <location>
        <begin position="413"/>
        <end position="438"/>
    </location>
</feature>
<dbReference type="InterPro" id="IPR000060">
    <property type="entry name" value="BCCT_transptr"/>
</dbReference>
<comment type="subcellular location">
    <subcellularLocation>
        <location evidence="1">Cell membrane</location>
        <topology evidence="1">Multi-pass membrane protein</topology>
    </subcellularLocation>
</comment>
<keyword evidence="3" id="KW-1003">Cell membrane</keyword>
<dbReference type="Proteomes" id="UP000006346">
    <property type="component" value="Chromosome"/>
</dbReference>
<name>G7WH84_DESOD</name>
<keyword evidence="9" id="KW-1185">Reference proteome</keyword>
<evidence type="ECO:0000256" key="7">
    <source>
        <dbReference type="SAM" id="Phobius"/>
    </source>
</evidence>
<dbReference type="OrthoDB" id="9775735at2"/>
<evidence type="ECO:0000313" key="9">
    <source>
        <dbReference type="Proteomes" id="UP000006346"/>
    </source>
</evidence>
<dbReference type="PATRIC" id="fig|768706.3.peg.4213"/>
<dbReference type="eggNOG" id="COG1292">
    <property type="taxonomic scope" value="Bacteria"/>
</dbReference>
<evidence type="ECO:0000256" key="5">
    <source>
        <dbReference type="ARBA" id="ARBA00022989"/>
    </source>
</evidence>
<evidence type="ECO:0000256" key="3">
    <source>
        <dbReference type="ARBA" id="ARBA00022475"/>
    </source>
</evidence>
<dbReference type="NCBIfam" id="NF002887">
    <property type="entry name" value="PRK03356.1"/>
    <property type="match status" value="1"/>
</dbReference>
<dbReference type="Pfam" id="PF02028">
    <property type="entry name" value="BCCT"/>
    <property type="match status" value="1"/>
</dbReference>
<feature type="transmembrane region" description="Helical" evidence="7">
    <location>
        <begin position="142"/>
        <end position="165"/>
    </location>
</feature>
<feature type="transmembrane region" description="Helical" evidence="7">
    <location>
        <begin position="485"/>
        <end position="505"/>
    </location>
</feature>
<dbReference type="KEGG" id="dor:Desor_4156"/>
<dbReference type="NCBIfam" id="TIGR00842">
    <property type="entry name" value="bcct"/>
    <property type="match status" value="1"/>
</dbReference>
<dbReference type="RefSeq" id="WP_014186399.1">
    <property type="nucleotide sequence ID" value="NC_016584.1"/>
</dbReference>
<dbReference type="GO" id="GO:0005886">
    <property type="term" value="C:plasma membrane"/>
    <property type="evidence" value="ECO:0007669"/>
    <property type="project" value="UniProtKB-SubCell"/>
</dbReference>
<feature type="transmembrane region" description="Helical" evidence="7">
    <location>
        <begin position="56"/>
        <end position="74"/>
    </location>
</feature>
<protein>
    <submittedName>
        <fullName evidence="8">Choline/carnitine/betaine transport</fullName>
    </submittedName>
</protein>
<feature type="transmembrane region" description="Helical" evidence="7">
    <location>
        <begin position="459"/>
        <end position="479"/>
    </location>
</feature>
<dbReference type="HOGENOM" id="CLU_010118_6_0_9"/>
<keyword evidence="5 7" id="KW-1133">Transmembrane helix</keyword>
<dbReference type="PANTHER" id="PTHR30047">
    <property type="entry name" value="HIGH-AFFINITY CHOLINE TRANSPORT PROTEIN-RELATED"/>
    <property type="match status" value="1"/>
</dbReference>
<keyword evidence="2" id="KW-0813">Transport</keyword>
<feature type="transmembrane region" description="Helical" evidence="7">
    <location>
        <begin position="236"/>
        <end position="254"/>
    </location>
</feature>
<dbReference type="EMBL" id="CP003108">
    <property type="protein sequence ID" value="AET69592.1"/>
    <property type="molecule type" value="Genomic_DNA"/>
</dbReference>